<proteinExistence type="predicted"/>
<keyword evidence="2" id="KW-1185">Reference proteome</keyword>
<dbReference type="RefSeq" id="XP_066076839.1">
    <property type="nucleotide sequence ID" value="XM_066220742.1"/>
</dbReference>
<dbReference type="EMBL" id="CP144103">
    <property type="protein sequence ID" value="WWC90076.1"/>
    <property type="molecule type" value="Genomic_DNA"/>
</dbReference>
<dbReference type="Proteomes" id="UP001355207">
    <property type="component" value="Chromosome 6"/>
</dbReference>
<protein>
    <submittedName>
        <fullName evidence="1">Uncharacterized protein</fullName>
    </submittedName>
</protein>
<gene>
    <name evidence="1" type="ORF">L201_005009</name>
</gene>
<evidence type="ECO:0000313" key="2">
    <source>
        <dbReference type="Proteomes" id="UP001355207"/>
    </source>
</evidence>
<evidence type="ECO:0000313" key="1">
    <source>
        <dbReference type="EMBL" id="WWC90076.1"/>
    </source>
</evidence>
<name>A0AAX4JXE8_9TREE</name>
<accession>A0AAX4JXE8</accession>
<reference evidence="1 2" key="1">
    <citation type="submission" date="2024-01" db="EMBL/GenBank/DDBJ databases">
        <title>Comparative genomics of Cryptococcus and Kwoniella reveals pathogenesis evolution and contrasting modes of karyotype evolution via chromosome fusion or intercentromeric recombination.</title>
        <authorList>
            <person name="Coelho M.A."/>
            <person name="David-Palma M."/>
            <person name="Shea T."/>
            <person name="Bowers K."/>
            <person name="McGinley-Smith S."/>
            <person name="Mohammad A.W."/>
            <person name="Gnirke A."/>
            <person name="Yurkov A.M."/>
            <person name="Nowrousian M."/>
            <person name="Sun S."/>
            <person name="Cuomo C.A."/>
            <person name="Heitman J."/>
        </authorList>
    </citation>
    <scope>NUCLEOTIDE SEQUENCE [LARGE SCALE GENOMIC DNA]</scope>
    <source>
        <strain evidence="1 2">CBS 6074</strain>
    </source>
</reference>
<organism evidence="1 2">
    <name type="scientific">Kwoniella dendrophila CBS 6074</name>
    <dbReference type="NCBI Taxonomy" id="1295534"/>
    <lineage>
        <taxon>Eukaryota</taxon>
        <taxon>Fungi</taxon>
        <taxon>Dikarya</taxon>
        <taxon>Basidiomycota</taxon>
        <taxon>Agaricomycotina</taxon>
        <taxon>Tremellomycetes</taxon>
        <taxon>Tremellales</taxon>
        <taxon>Cryptococcaceae</taxon>
        <taxon>Kwoniella</taxon>
    </lineage>
</organism>
<dbReference type="AlphaFoldDB" id="A0AAX4JXE8"/>
<dbReference type="GeneID" id="91095679"/>
<sequence length="116" mass="12763">MSSSAATRAASQEIYADAFSHSVEPGNDYLVNPAMNAGLMDRYQHFLLDSLRTITKHALGYCHAPERSESCSPRGEQHKVALVDFTKGEFLDRSPGSLLHPDLAHTIVRSTHTPVQ</sequence>